<feature type="compositionally biased region" description="Polar residues" evidence="9">
    <location>
        <begin position="753"/>
        <end position="765"/>
    </location>
</feature>
<feature type="transmembrane region" description="Helical" evidence="10">
    <location>
        <begin position="870"/>
        <end position="892"/>
    </location>
</feature>
<comment type="subcellular location">
    <subcellularLocation>
        <location evidence="1">Membrane</location>
        <topology evidence="1">Multi-pass membrane protein</topology>
    </subcellularLocation>
</comment>
<dbReference type="PROSITE" id="PS00211">
    <property type="entry name" value="ABC_TRANSPORTER_1"/>
    <property type="match status" value="1"/>
</dbReference>
<feature type="transmembrane region" description="Helical" evidence="10">
    <location>
        <begin position="1052"/>
        <end position="1072"/>
    </location>
</feature>
<evidence type="ECO:0000256" key="4">
    <source>
        <dbReference type="ARBA" id="ARBA00022692"/>
    </source>
</evidence>
<dbReference type="InterPro" id="IPR011527">
    <property type="entry name" value="ABC1_TM_dom"/>
</dbReference>
<feature type="domain" description="ABC transmembrane type-1" evidence="12">
    <location>
        <begin position="262"/>
        <end position="451"/>
    </location>
</feature>
<gene>
    <name evidence="13" type="ORF">TTHERM_00024080</name>
</gene>
<dbReference type="GeneID" id="7828741"/>
<keyword evidence="6" id="KW-0067">ATP-binding</keyword>
<accession>Q22R73</accession>
<keyword evidence="4 10" id="KW-0812">Transmembrane</keyword>
<keyword evidence="7 10" id="KW-1133">Transmembrane helix</keyword>
<keyword evidence="3" id="KW-0813">Transport</keyword>
<dbReference type="EMBL" id="GG662845">
    <property type="protein sequence ID" value="EAR88249.3"/>
    <property type="molecule type" value="Genomic_DNA"/>
</dbReference>
<protein>
    <submittedName>
        <fullName evidence="13">ABC transporter family protein</fullName>
    </submittedName>
</protein>
<dbReference type="Pfam" id="PF00005">
    <property type="entry name" value="ABC_tran"/>
    <property type="match status" value="2"/>
</dbReference>
<dbReference type="Proteomes" id="UP000009168">
    <property type="component" value="Unassembled WGS sequence"/>
</dbReference>
<dbReference type="KEGG" id="tet:TTHERM_00024080"/>
<dbReference type="InterPro" id="IPR036640">
    <property type="entry name" value="ABC1_TM_sf"/>
</dbReference>
<feature type="domain" description="ABC transmembrane type-1" evidence="12">
    <location>
        <begin position="834"/>
        <end position="1102"/>
    </location>
</feature>
<dbReference type="PANTHER" id="PTHR24223:SF456">
    <property type="entry name" value="MULTIDRUG RESISTANCE-ASSOCIATED PROTEIN LETHAL(2)03659"/>
    <property type="match status" value="1"/>
</dbReference>
<feature type="transmembrane region" description="Helical" evidence="10">
    <location>
        <begin position="230"/>
        <end position="248"/>
    </location>
</feature>
<dbReference type="CDD" id="cd03244">
    <property type="entry name" value="ABCC_MRP_domain2"/>
    <property type="match status" value="1"/>
</dbReference>
<reference evidence="14" key="1">
    <citation type="journal article" date="2006" name="PLoS Biol.">
        <title>Macronuclear genome sequence of the ciliate Tetrahymena thermophila, a model eukaryote.</title>
        <authorList>
            <person name="Eisen J.A."/>
            <person name="Coyne R.S."/>
            <person name="Wu M."/>
            <person name="Wu D."/>
            <person name="Thiagarajan M."/>
            <person name="Wortman J.R."/>
            <person name="Badger J.H."/>
            <person name="Ren Q."/>
            <person name="Amedeo P."/>
            <person name="Jones K.M."/>
            <person name="Tallon L.J."/>
            <person name="Delcher A.L."/>
            <person name="Salzberg S.L."/>
            <person name="Silva J.C."/>
            <person name="Haas B.J."/>
            <person name="Majoros W.H."/>
            <person name="Farzad M."/>
            <person name="Carlton J.M."/>
            <person name="Smith R.K. Jr."/>
            <person name="Garg J."/>
            <person name="Pearlman R.E."/>
            <person name="Karrer K.M."/>
            <person name="Sun L."/>
            <person name="Manning G."/>
            <person name="Elde N.C."/>
            <person name="Turkewitz A.P."/>
            <person name="Asai D.J."/>
            <person name="Wilkes D.E."/>
            <person name="Wang Y."/>
            <person name="Cai H."/>
            <person name="Collins K."/>
            <person name="Stewart B.A."/>
            <person name="Lee S.R."/>
            <person name="Wilamowska K."/>
            <person name="Weinberg Z."/>
            <person name="Ruzzo W.L."/>
            <person name="Wloga D."/>
            <person name="Gaertig J."/>
            <person name="Frankel J."/>
            <person name="Tsao C.-C."/>
            <person name="Gorovsky M.A."/>
            <person name="Keeling P.J."/>
            <person name="Waller R.F."/>
            <person name="Patron N.J."/>
            <person name="Cherry J.M."/>
            <person name="Stover N.A."/>
            <person name="Krieger C.J."/>
            <person name="del Toro C."/>
            <person name="Ryder H.F."/>
            <person name="Williamson S.C."/>
            <person name="Barbeau R.A."/>
            <person name="Hamilton E.P."/>
            <person name="Orias E."/>
        </authorList>
    </citation>
    <scope>NUCLEOTIDE SEQUENCE [LARGE SCALE GENOMIC DNA]</scope>
    <source>
        <strain evidence="14">SB210</strain>
    </source>
</reference>
<dbReference type="SUPFAM" id="SSF52540">
    <property type="entry name" value="P-loop containing nucleoside triphosphate hydrolases"/>
    <property type="match status" value="2"/>
</dbReference>
<evidence type="ECO:0000259" key="11">
    <source>
        <dbReference type="PROSITE" id="PS50893"/>
    </source>
</evidence>
<dbReference type="Pfam" id="PF00664">
    <property type="entry name" value="ABC_membrane"/>
    <property type="match status" value="2"/>
</dbReference>
<dbReference type="GO" id="GO:0005524">
    <property type="term" value="F:ATP binding"/>
    <property type="evidence" value="ECO:0007669"/>
    <property type="project" value="UniProtKB-KW"/>
</dbReference>
<dbReference type="STRING" id="312017.Q22R73"/>
<dbReference type="SMART" id="SM00382">
    <property type="entry name" value="AAA"/>
    <property type="match status" value="2"/>
</dbReference>
<dbReference type="Gene3D" id="1.20.1560.10">
    <property type="entry name" value="ABC transporter type 1, transmembrane domain"/>
    <property type="match status" value="2"/>
</dbReference>
<comment type="similarity">
    <text evidence="2">Belongs to the ABC transporter superfamily. ABCC family. Conjugate transporter (TC 3.A.1.208) subfamily.</text>
</comment>
<feature type="transmembrane region" description="Helical" evidence="10">
    <location>
        <begin position="951"/>
        <end position="981"/>
    </location>
</feature>
<sequence length="1437" mass="165353">MSEKEDNLKQTNNLNQENLVLKQIQGSQPQKNIELTFTVSQYNETQNPTINDFNQNQIEDSQSKASERYSGLNNAKLQNKSSKYTELQEEPEEEGQEQKWKKFNFYMNTSFLGQIFLIDLFRLLLKAAKESRIYKQFSIDNAPQLFPWHYTEHTHKRLQKYLDEDVEKAQKQGKDIVGMNFIWIFLKIFKYQMIIIFLLQIIGSSFKMYSTLHIKSLIQSIQKNGVTTQAYIDAVQLNVSMILYVLFYHNTPRLNCMIFSIFRNAFMKALYFKVASLSSHAVKQANVGKLINLVANDLANVENRFNVMLSVITAPYPLIVIFVLIYQNYGLMGLIGFFLMSLTCPIQMLISRYVSPYYEQKSKIIDERVKLTNEIIEGIRLIKMYAWEKAFEKSIQIIKVQEYRKNIIIQALTLVNHSIEFVSSLFGTYITFFLVYYFQEGANLDLPTIFSTCDQFNYIRSEVISSVGWGISGFFQLKVVLNRMASVINLKNTSMTCIQGQNKFEDNEDLQVGTVKFEDFTAYWKENTPVLQDINLQVNQREIVSIIGKVGSGKTSLLNCILKEVPLYKGSFNYKGKLAYVEQEPYIFNCSIKENITFGKQYDEDLYKKVIKSCCLEEDIKSFDQGDNTQIGERGLNISGGQKARISLARALYSEADIYLLDDPLSAVDAKVAQNLFFDVIKFVSNKATVILTTHQIHFSRYTDRVLIFEDGKIKNDGKYAELESEIKKLSLQLSHTSDDENKTKDEEEDEFLTQQENQELNNSKNQQQIIDQSDQQSNEEKIKEVFDQNQKGEKPNLLVSQPQPQQNQEKDVKASFGTYKFFYKSSDMPFLIFIILFLFAGSEVFFVLYNQTLGTIVKEDIPSVLAKLGWIVLAYFIIQLLKNTLAVYYFNNSAFNIHQKMINSLLRATVQFFDVTSSGKILNLFSTDIGIVDTTLLTQAADVFEIIIQIFIFLISIMVMAPYFIFVGVFQFIILTSFVYKTKEALFHTKQLDLNMRSPVFTFFNVVVQGVLPIRVYNKQEFFDKQFNVLGDDSLRATWYFCLSSRGFGSFLHLFATIFNSISIFIIITFIKDENKIGQSIVLFMASIEYLQWGVRQAIQVDVAMSSTQRCKNLIEEQSEAALITTYDTEIFNINKNESNIQCLNSKFPQSSQLQFQDVKMRYRKELNLVLKGLTFSIQPGQRIGFVGRTGAGKSSIIQALFRMTEIEDKEKTFQTILENDLESNIIGNDGIFIDGHKISNLGLHTLRSAISIIPQVPFVFSGSIRRNLDPLEQYSDAQIDKVLEDIELKDKINQLEHKILTDMTNTSEIFSTGQKQLICLGRAILKQSKLIVLDEATANCDMLTDELIQKKIRERFTNSTIITIAHRLNTIADYDQIIVIDNGKAVEQGEPYQLLQDKASIFYQMVAKTGKKNSSIIYKIAQQKHQQNQQNQEEI</sequence>
<evidence type="ECO:0000256" key="1">
    <source>
        <dbReference type="ARBA" id="ARBA00004141"/>
    </source>
</evidence>
<evidence type="ECO:0000256" key="10">
    <source>
        <dbReference type="SAM" id="Phobius"/>
    </source>
</evidence>
<dbReference type="InterPro" id="IPR050173">
    <property type="entry name" value="ABC_transporter_C-like"/>
</dbReference>
<dbReference type="InterPro" id="IPR044746">
    <property type="entry name" value="ABCC_6TM_D1"/>
</dbReference>
<dbReference type="FunFam" id="3.40.50.300:FF:000997">
    <property type="entry name" value="Multidrug resistance-associated protein 1"/>
    <property type="match status" value="1"/>
</dbReference>
<evidence type="ECO:0000256" key="9">
    <source>
        <dbReference type="SAM" id="MobiDB-lite"/>
    </source>
</evidence>
<dbReference type="HOGENOM" id="CLU_000604_27_1_1"/>
<dbReference type="GO" id="GO:0016020">
    <property type="term" value="C:membrane"/>
    <property type="evidence" value="ECO:0007669"/>
    <property type="project" value="UniProtKB-SubCell"/>
</dbReference>
<dbReference type="OrthoDB" id="6500128at2759"/>
<evidence type="ECO:0000259" key="12">
    <source>
        <dbReference type="PROSITE" id="PS50929"/>
    </source>
</evidence>
<dbReference type="RefSeq" id="XP_001008494.3">
    <property type="nucleotide sequence ID" value="XM_001008494.3"/>
</dbReference>
<dbReference type="InterPro" id="IPR017871">
    <property type="entry name" value="ABC_transporter-like_CS"/>
</dbReference>
<dbReference type="CDD" id="cd03250">
    <property type="entry name" value="ABCC_MRP_domain1"/>
    <property type="match status" value="1"/>
</dbReference>
<feature type="compositionally biased region" description="Low complexity" evidence="9">
    <location>
        <begin position="766"/>
        <end position="775"/>
    </location>
</feature>
<dbReference type="PROSITE" id="PS50893">
    <property type="entry name" value="ABC_TRANSPORTER_2"/>
    <property type="match status" value="2"/>
</dbReference>
<dbReference type="InterPro" id="IPR003439">
    <property type="entry name" value="ABC_transporter-like_ATP-bd"/>
</dbReference>
<keyword evidence="8 10" id="KW-0472">Membrane</keyword>
<evidence type="ECO:0000256" key="5">
    <source>
        <dbReference type="ARBA" id="ARBA00022741"/>
    </source>
</evidence>
<dbReference type="InterPro" id="IPR003593">
    <property type="entry name" value="AAA+_ATPase"/>
</dbReference>
<dbReference type="InterPro" id="IPR027417">
    <property type="entry name" value="P-loop_NTPase"/>
</dbReference>
<dbReference type="FunFam" id="3.40.50.300:FF:000163">
    <property type="entry name" value="Multidrug resistance-associated protein member 4"/>
    <property type="match status" value="1"/>
</dbReference>
<evidence type="ECO:0000313" key="14">
    <source>
        <dbReference type="Proteomes" id="UP000009168"/>
    </source>
</evidence>
<feature type="domain" description="ABC transporter" evidence="11">
    <location>
        <begin position="1155"/>
        <end position="1409"/>
    </location>
</feature>
<feature type="domain" description="ABC transporter" evidence="11">
    <location>
        <begin position="515"/>
        <end position="736"/>
    </location>
</feature>
<evidence type="ECO:0000256" key="8">
    <source>
        <dbReference type="ARBA" id="ARBA00023136"/>
    </source>
</evidence>
<dbReference type="CDD" id="cd18579">
    <property type="entry name" value="ABC_6TM_ABCC_D1"/>
    <property type="match status" value="1"/>
</dbReference>
<feature type="transmembrane region" description="Helical" evidence="10">
    <location>
        <begin position="414"/>
        <end position="438"/>
    </location>
</feature>
<name>Q22R73_TETTS</name>
<feature type="transmembrane region" description="Helical" evidence="10">
    <location>
        <begin position="332"/>
        <end position="354"/>
    </location>
</feature>
<evidence type="ECO:0000256" key="2">
    <source>
        <dbReference type="ARBA" id="ARBA00009726"/>
    </source>
</evidence>
<dbReference type="PROSITE" id="PS50929">
    <property type="entry name" value="ABC_TM1F"/>
    <property type="match status" value="2"/>
</dbReference>
<evidence type="ECO:0000256" key="3">
    <source>
        <dbReference type="ARBA" id="ARBA00022448"/>
    </source>
</evidence>
<evidence type="ECO:0000313" key="13">
    <source>
        <dbReference type="EMBL" id="EAR88249.3"/>
    </source>
</evidence>
<dbReference type="SUPFAM" id="SSF90123">
    <property type="entry name" value="ABC transporter transmembrane region"/>
    <property type="match status" value="2"/>
</dbReference>
<dbReference type="InParanoid" id="Q22R73"/>
<evidence type="ECO:0000256" key="6">
    <source>
        <dbReference type="ARBA" id="ARBA00022840"/>
    </source>
</evidence>
<evidence type="ECO:0000256" key="7">
    <source>
        <dbReference type="ARBA" id="ARBA00022989"/>
    </source>
</evidence>
<keyword evidence="14" id="KW-1185">Reference proteome</keyword>
<keyword evidence="5" id="KW-0547">Nucleotide-binding</keyword>
<feature type="compositionally biased region" description="Basic and acidic residues" evidence="9">
    <location>
        <begin position="737"/>
        <end position="746"/>
    </location>
</feature>
<dbReference type="GO" id="GO:0140359">
    <property type="term" value="F:ABC-type transporter activity"/>
    <property type="evidence" value="ECO:0007669"/>
    <property type="project" value="InterPro"/>
</dbReference>
<feature type="transmembrane region" description="Helical" evidence="10">
    <location>
        <begin position="831"/>
        <end position="850"/>
    </location>
</feature>
<dbReference type="PANTHER" id="PTHR24223">
    <property type="entry name" value="ATP-BINDING CASSETTE SUB-FAMILY C"/>
    <property type="match status" value="1"/>
</dbReference>
<dbReference type="Gene3D" id="3.40.50.300">
    <property type="entry name" value="P-loop containing nucleotide triphosphate hydrolases"/>
    <property type="match status" value="2"/>
</dbReference>
<organism evidence="13 14">
    <name type="scientific">Tetrahymena thermophila (strain SB210)</name>
    <dbReference type="NCBI Taxonomy" id="312017"/>
    <lineage>
        <taxon>Eukaryota</taxon>
        <taxon>Sar</taxon>
        <taxon>Alveolata</taxon>
        <taxon>Ciliophora</taxon>
        <taxon>Intramacronucleata</taxon>
        <taxon>Oligohymenophorea</taxon>
        <taxon>Hymenostomatida</taxon>
        <taxon>Tetrahymenina</taxon>
        <taxon>Tetrahymenidae</taxon>
        <taxon>Tetrahymena</taxon>
    </lineage>
</organism>
<feature type="region of interest" description="Disordered" evidence="9">
    <location>
        <begin position="734"/>
        <end position="775"/>
    </location>
</feature>
<feature type="transmembrane region" description="Helical" evidence="10">
    <location>
        <begin position="307"/>
        <end position="326"/>
    </location>
</feature>
<proteinExistence type="inferred from homology"/>
<dbReference type="eggNOG" id="KOG0054">
    <property type="taxonomic scope" value="Eukaryota"/>
</dbReference>
<dbReference type="GO" id="GO:0016887">
    <property type="term" value="F:ATP hydrolysis activity"/>
    <property type="evidence" value="ECO:0007669"/>
    <property type="project" value="InterPro"/>
</dbReference>
<feature type="transmembrane region" description="Helical" evidence="10">
    <location>
        <begin position="181"/>
        <end position="202"/>
    </location>
</feature>